<dbReference type="EMBL" id="JAZGQO010000006">
    <property type="protein sequence ID" value="KAK6185523.1"/>
    <property type="molecule type" value="Genomic_DNA"/>
</dbReference>
<dbReference type="AlphaFoldDB" id="A0AAN8K471"/>
<name>A0AAN8K471_PATCE</name>
<gene>
    <name evidence="2" type="ORF">SNE40_007736</name>
</gene>
<keyword evidence="3" id="KW-1185">Reference proteome</keyword>
<accession>A0AAN8K471</accession>
<protein>
    <recommendedName>
        <fullName evidence="1">DUF7920 domain-containing protein</fullName>
    </recommendedName>
</protein>
<sequence length="479" mass="55064">MADISGDIPTIADIKSHVISFASSNIKDERTSVDIKEYLNCLQPKFDILEEKKKAQGWLDWAKQLKTLKIVRSSVPIAILPNGYRGVLIDVKVNSPHAPDDKIYDANEKIRQRVARGNCFLQIENGPHNGTTCVLYALKKFTGGLGDDDDRDQGDNFTWKKYFTKPLESTERVVATRKANGEAAHLSCQIIDGHFVMCGGSKNVHLLFRRKEDIDRYKEPRYLIAREVCETVMHYLELMDQNDRFLLLSFLSHTHFTAVFEILSPVHQHVEDLSHLPRNELRFITWTEINIDSSNDGELCTVPPHVAIEIARALKLPTVDYDVIPMADLNNRMIEIRKGYNFEGEVLYFLDEKASVIGLLKKKTIWYILCRATREKVKYAASACLKSPEGFSISNAIRKLETRLDQIQSWLGLDNDGLKHWKELTSKFMRWTVKRVEDSKITHSDIADRFPVIWKEFLEESQSTDNIQFTWKEPEGSDD</sequence>
<dbReference type="PANTHER" id="PTHR38566">
    <property type="entry name" value="RNA_LIG_T4_1 DOMAIN-CONTAINING PROTEIN"/>
    <property type="match status" value="1"/>
</dbReference>
<evidence type="ECO:0000313" key="2">
    <source>
        <dbReference type="EMBL" id="KAK6185523.1"/>
    </source>
</evidence>
<dbReference type="PANTHER" id="PTHR38566:SF1">
    <property type="entry name" value="CHROMOSOME UNDETERMINED SCAFFOLD_18, WHOLE GENOME SHOTGUN SEQUENCE"/>
    <property type="match status" value="1"/>
</dbReference>
<dbReference type="Pfam" id="PF25536">
    <property type="entry name" value="DUF7920"/>
    <property type="match status" value="1"/>
</dbReference>
<dbReference type="InterPro" id="IPR057680">
    <property type="entry name" value="DUF7920"/>
</dbReference>
<organism evidence="2 3">
    <name type="scientific">Patella caerulea</name>
    <name type="common">Rayed Mediterranean limpet</name>
    <dbReference type="NCBI Taxonomy" id="87958"/>
    <lineage>
        <taxon>Eukaryota</taxon>
        <taxon>Metazoa</taxon>
        <taxon>Spiralia</taxon>
        <taxon>Lophotrochozoa</taxon>
        <taxon>Mollusca</taxon>
        <taxon>Gastropoda</taxon>
        <taxon>Patellogastropoda</taxon>
        <taxon>Patelloidea</taxon>
        <taxon>Patellidae</taxon>
        <taxon>Patella</taxon>
    </lineage>
</organism>
<proteinExistence type="predicted"/>
<comment type="caution">
    <text evidence="2">The sequence shown here is derived from an EMBL/GenBank/DDBJ whole genome shotgun (WGS) entry which is preliminary data.</text>
</comment>
<reference evidence="2 3" key="1">
    <citation type="submission" date="2024-01" db="EMBL/GenBank/DDBJ databases">
        <title>The genome of the rayed Mediterranean limpet Patella caerulea (Linnaeus, 1758).</title>
        <authorList>
            <person name="Anh-Thu Weber A."/>
            <person name="Halstead-Nussloch G."/>
        </authorList>
    </citation>
    <scope>NUCLEOTIDE SEQUENCE [LARGE SCALE GENOMIC DNA]</scope>
    <source>
        <strain evidence="2">AATW-2023a</strain>
        <tissue evidence="2">Whole specimen</tissue>
    </source>
</reference>
<evidence type="ECO:0000259" key="1">
    <source>
        <dbReference type="Pfam" id="PF25536"/>
    </source>
</evidence>
<evidence type="ECO:0000313" key="3">
    <source>
        <dbReference type="Proteomes" id="UP001347796"/>
    </source>
</evidence>
<dbReference type="Proteomes" id="UP001347796">
    <property type="component" value="Unassembled WGS sequence"/>
</dbReference>
<feature type="domain" description="DUF7920" evidence="1">
    <location>
        <begin position="99"/>
        <end position="373"/>
    </location>
</feature>